<dbReference type="InterPro" id="IPR050498">
    <property type="entry name" value="Ycf3"/>
</dbReference>
<accession>A0A1I4M155</accession>
<evidence type="ECO:0000256" key="2">
    <source>
        <dbReference type="ARBA" id="ARBA00022803"/>
    </source>
</evidence>
<dbReference type="Proteomes" id="UP000199144">
    <property type="component" value="Unassembled WGS sequence"/>
</dbReference>
<feature type="repeat" description="TPR" evidence="3">
    <location>
        <begin position="98"/>
        <end position="131"/>
    </location>
</feature>
<dbReference type="InterPro" id="IPR011990">
    <property type="entry name" value="TPR-like_helical_dom_sf"/>
</dbReference>
<evidence type="ECO:0000313" key="5">
    <source>
        <dbReference type="EMBL" id="SFL96697.1"/>
    </source>
</evidence>
<dbReference type="Gene3D" id="1.25.40.10">
    <property type="entry name" value="Tetratricopeptide repeat domain"/>
    <property type="match status" value="1"/>
</dbReference>
<dbReference type="PROSITE" id="PS50005">
    <property type="entry name" value="TPR"/>
    <property type="match status" value="1"/>
</dbReference>
<protein>
    <submittedName>
        <fullName evidence="5">Uncharacterized protein</fullName>
    </submittedName>
</protein>
<dbReference type="SMART" id="SM00028">
    <property type="entry name" value="TPR"/>
    <property type="match status" value="2"/>
</dbReference>
<dbReference type="EMBL" id="FOTQ01000002">
    <property type="protein sequence ID" value="SFL96697.1"/>
    <property type="molecule type" value="Genomic_DNA"/>
</dbReference>
<name>A0A1I4M155_9RHOB</name>
<keyword evidence="6" id="KW-1185">Reference proteome</keyword>
<proteinExistence type="predicted"/>
<dbReference type="SUPFAM" id="SSF48452">
    <property type="entry name" value="TPR-like"/>
    <property type="match status" value="1"/>
</dbReference>
<dbReference type="OrthoDB" id="9815010at2"/>
<feature type="signal peptide" evidence="4">
    <location>
        <begin position="1"/>
        <end position="18"/>
    </location>
</feature>
<evidence type="ECO:0000256" key="4">
    <source>
        <dbReference type="SAM" id="SignalP"/>
    </source>
</evidence>
<sequence>MKRVVLSIFMCLPGFALACPDGPDHSQALNALIEKVQAAPNEGAAQQHLNDMWAYWADAPDDTAQEILDRGMRKRAAWDLLGAQEDFDTLVTYCPDYAEGYNQRAFVNFLRQDFEAALPDLDRALELSPRHIGALSGRALSLIGLGRDAEAQDALAEALELNPWLPERVLLQAPENRHKSGQDL</sequence>
<reference evidence="5 6" key="1">
    <citation type="submission" date="2016-10" db="EMBL/GenBank/DDBJ databases">
        <authorList>
            <person name="de Groot N.N."/>
        </authorList>
    </citation>
    <scope>NUCLEOTIDE SEQUENCE [LARGE SCALE GENOMIC DNA]</scope>
    <source>
        <strain evidence="5 6">DSM 15283</strain>
    </source>
</reference>
<evidence type="ECO:0000313" key="6">
    <source>
        <dbReference type="Proteomes" id="UP000199144"/>
    </source>
</evidence>
<dbReference type="STRING" id="254406.SAMN04488042_102321"/>
<organism evidence="5 6">
    <name type="scientific">Shimia aestuarii</name>
    <dbReference type="NCBI Taxonomy" id="254406"/>
    <lineage>
        <taxon>Bacteria</taxon>
        <taxon>Pseudomonadati</taxon>
        <taxon>Pseudomonadota</taxon>
        <taxon>Alphaproteobacteria</taxon>
        <taxon>Rhodobacterales</taxon>
        <taxon>Roseobacteraceae</taxon>
    </lineage>
</organism>
<dbReference type="PROSITE" id="PS51257">
    <property type="entry name" value="PROKAR_LIPOPROTEIN"/>
    <property type="match status" value="1"/>
</dbReference>
<dbReference type="RefSeq" id="WP_093093357.1">
    <property type="nucleotide sequence ID" value="NZ_FOTQ01000002.1"/>
</dbReference>
<keyword evidence="1" id="KW-0677">Repeat</keyword>
<dbReference type="PANTHER" id="PTHR44858">
    <property type="entry name" value="TETRATRICOPEPTIDE REPEAT PROTEIN 6"/>
    <property type="match status" value="1"/>
</dbReference>
<dbReference type="PANTHER" id="PTHR44858:SF1">
    <property type="entry name" value="UDP-N-ACETYLGLUCOSAMINE--PEPTIDE N-ACETYLGLUCOSAMINYLTRANSFERASE SPINDLY-RELATED"/>
    <property type="match status" value="1"/>
</dbReference>
<evidence type="ECO:0000256" key="1">
    <source>
        <dbReference type="ARBA" id="ARBA00022737"/>
    </source>
</evidence>
<keyword evidence="2 3" id="KW-0802">TPR repeat</keyword>
<dbReference type="AlphaFoldDB" id="A0A1I4M155"/>
<feature type="chain" id="PRO_5011538577" evidence="4">
    <location>
        <begin position="19"/>
        <end position="184"/>
    </location>
</feature>
<evidence type="ECO:0000256" key="3">
    <source>
        <dbReference type="PROSITE-ProRule" id="PRU00339"/>
    </source>
</evidence>
<dbReference type="InterPro" id="IPR019734">
    <property type="entry name" value="TPR_rpt"/>
</dbReference>
<gene>
    <name evidence="5" type="ORF">SAMN04488042_102321</name>
</gene>
<keyword evidence="4" id="KW-0732">Signal</keyword>